<dbReference type="PANTHER" id="PTHR47371">
    <property type="entry name" value="LIPOTEICHOIC ACID SYNTHASE"/>
    <property type="match status" value="1"/>
</dbReference>
<comment type="caution">
    <text evidence="11">The sequence shown here is derived from an EMBL/GenBank/DDBJ whole genome shotgun (WGS) entry which is preliminary data.</text>
</comment>
<dbReference type="Proteomes" id="UP000281112">
    <property type="component" value="Unassembled WGS sequence"/>
</dbReference>
<dbReference type="RefSeq" id="WP_124936900.1">
    <property type="nucleotide sequence ID" value="NZ_RJVQ01000003.1"/>
</dbReference>
<evidence type="ECO:0000313" key="12">
    <source>
        <dbReference type="Proteomes" id="UP000281112"/>
    </source>
</evidence>
<dbReference type="AlphaFoldDB" id="A0A3N9U5V1"/>
<accession>A0A3N9U5V1</accession>
<dbReference type="EMBL" id="RJVQ01000003">
    <property type="protein sequence ID" value="RQW63436.1"/>
    <property type="molecule type" value="Genomic_DNA"/>
</dbReference>
<evidence type="ECO:0000256" key="3">
    <source>
        <dbReference type="ARBA" id="ARBA00022692"/>
    </source>
</evidence>
<keyword evidence="12" id="KW-1185">Reference proteome</keyword>
<protein>
    <submittedName>
        <fullName evidence="11">LTA synthase family protein</fullName>
    </submittedName>
</protein>
<evidence type="ECO:0000256" key="7">
    <source>
        <dbReference type="PIRSR" id="PIRSR005091-2"/>
    </source>
</evidence>
<dbReference type="CDD" id="cd16015">
    <property type="entry name" value="LTA_synthase"/>
    <property type="match status" value="1"/>
</dbReference>
<dbReference type="Pfam" id="PF00884">
    <property type="entry name" value="Sulfatase"/>
    <property type="match status" value="1"/>
</dbReference>
<dbReference type="OrthoDB" id="9760224at2"/>
<comment type="subcellular location">
    <subcellularLocation>
        <location evidence="1">Cell membrane</location>
        <topology evidence="1">Multi-pass membrane protein</topology>
    </subcellularLocation>
</comment>
<evidence type="ECO:0000256" key="8">
    <source>
        <dbReference type="PIRSR" id="PIRSR005091-3"/>
    </source>
</evidence>
<keyword evidence="7" id="KW-0479">Metal-binding</keyword>
<feature type="transmembrane region" description="Helical" evidence="9">
    <location>
        <begin position="141"/>
        <end position="159"/>
    </location>
</feature>
<keyword evidence="2" id="KW-1003">Cell membrane</keyword>
<dbReference type="InterPro" id="IPR050448">
    <property type="entry name" value="OpgB/LTA_synthase_biosynth"/>
</dbReference>
<feature type="binding site" evidence="8">
    <location>
        <position position="501"/>
    </location>
    <ligand>
        <name>Mn(2+)</name>
        <dbReference type="ChEBI" id="CHEBI:29035"/>
    </ligand>
</feature>
<feature type="binding site" evidence="7">
    <location>
        <position position="446"/>
    </location>
    <ligand>
        <name>substrate</name>
    </ligand>
</feature>
<feature type="active site" evidence="6">
    <location>
        <position position="328"/>
    </location>
</feature>
<dbReference type="GO" id="GO:0046872">
    <property type="term" value="F:metal ion binding"/>
    <property type="evidence" value="ECO:0007669"/>
    <property type="project" value="UniProtKB-KW"/>
</dbReference>
<gene>
    <name evidence="11" type="ORF">EES38_09315</name>
</gene>
<dbReference type="GO" id="GO:0005886">
    <property type="term" value="C:plasma membrane"/>
    <property type="evidence" value="ECO:0007669"/>
    <property type="project" value="UniProtKB-SubCell"/>
</dbReference>
<keyword evidence="5 9" id="KW-0472">Membrane</keyword>
<feature type="binding site" evidence="8">
    <location>
        <position position="289"/>
    </location>
    <ligand>
        <name>Mn(2+)</name>
        <dbReference type="ChEBI" id="CHEBI:29035"/>
    </ligand>
</feature>
<feature type="domain" description="Sulfatase N-terminal" evidence="10">
    <location>
        <begin position="281"/>
        <end position="551"/>
    </location>
</feature>
<dbReference type="SUPFAM" id="SSF53649">
    <property type="entry name" value="Alkaline phosphatase-like"/>
    <property type="match status" value="1"/>
</dbReference>
<keyword evidence="7" id="KW-0464">Manganese</keyword>
<sequence length="653" mass="74105">MMKTRNYLTPLFKFLILAIVFLTLSRLGLSLWQSSRLHGTGEWMKLFIGGFRVDISTLCYLLILPALIHSVISGNHFLGKAWHYLLRIWLVAGGWLLVYMEVATVPYILEYDLRPNRIFVEYLIYPKEVSSMLWSGYKLELFIGLVVSVLTIWYLWKATGRWCRNLSYPKWYYRPFIGVILVALGVLGARNSLEHRPMNPAMVSFSTDPLVNDLALNSSYSVIFAMSQMESEASALKMYPKMDKSAVIETIREQSELQSDAFVSDKYPTLAYHQATGDKQKNIVILLLESHGAQFVSSLGGEDLSPNIDKLIHSGWAFTNLYATGTRSVRGIEAVTSGFPPTPARSTVKLGKSQNNFFTIADVLKKRGYATQFIYGGESHFDNMRRFFLGNGFNNIQDASSFKNPEFVGSWGASDGDLFNKADEQFTEFTKENKPFFSLVFTSSNHSPFEYPEGKITHVNEPAATRENAVKYSDYTIGEFFAKARKSNYWDNTVFLVIADHDARTYGDQIVPITHFHIPAVITGGGIEPRLDDRLTSQLDMPSTLLSLAGISAYTPMIGHDMTQNIPIEKQRALMQRDHTFAWMDANHDVVVYQPQKEAQTFHYDRQTKQLTEADVSQQALKDAHAFSLWGSIAYKDNLYTQLENYQKKPVAK</sequence>
<feature type="binding site" evidence="8">
    <location>
        <position position="500"/>
    </location>
    <ligand>
        <name>Mn(2+)</name>
        <dbReference type="ChEBI" id="CHEBI:29035"/>
    </ligand>
</feature>
<evidence type="ECO:0000256" key="4">
    <source>
        <dbReference type="ARBA" id="ARBA00022989"/>
    </source>
</evidence>
<evidence type="ECO:0000256" key="6">
    <source>
        <dbReference type="PIRSR" id="PIRSR005091-1"/>
    </source>
</evidence>
<evidence type="ECO:0000256" key="2">
    <source>
        <dbReference type="ARBA" id="ARBA00022475"/>
    </source>
</evidence>
<evidence type="ECO:0000256" key="5">
    <source>
        <dbReference type="ARBA" id="ARBA00023136"/>
    </source>
</evidence>
<feature type="transmembrane region" description="Helical" evidence="9">
    <location>
        <begin position="46"/>
        <end position="72"/>
    </location>
</feature>
<organism evidence="11 12">
    <name type="scientific">Vibrio viridaestus</name>
    <dbReference type="NCBI Taxonomy" id="2487322"/>
    <lineage>
        <taxon>Bacteria</taxon>
        <taxon>Pseudomonadati</taxon>
        <taxon>Pseudomonadota</taxon>
        <taxon>Gammaproteobacteria</taxon>
        <taxon>Vibrionales</taxon>
        <taxon>Vibrionaceae</taxon>
        <taxon>Vibrio</taxon>
    </lineage>
</organism>
<evidence type="ECO:0000313" key="11">
    <source>
        <dbReference type="EMBL" id="RQW63436.1"/>
    </source>
</evidence>
<keyword evidence="3 9" id="KW-0812">Transmembrane</keyword>
<evidence type="ECO:0000259" key="10">
    <source>
        <dbReference type="Pfam" id="PF00884"/>
    </source>
</evidence>
<feature type="transmembrane region" description="Helical" evidence="9">
    <location>
        <begin position="84"/>
        <end position="109"/>
    </location>
</feature>
<evidence type="ECO:0000256" key="1">
    <source>
        <dbReference type="ARBA" id="ARBA00004651"/>
    </source>
</evidence>
<reference evidence="11 12" key="1">
    <citation type="submission" date="2018-11" db="EMBL/GenBank/DDBJ databases">
        <title>Vibrio LJC006 sp. nov., isolated from seawater during the bloom of the enteromorpha.</title>
        <authorList>
            <person name="Liang J."/>
        </authorList>
    </citation>
    <scope>NUCLEOTIDE SEQUENCE [LARGE SCALE GENOMIC DNA]</scope>
    <source>
        <strain evidence="11 12">LJC006</strain>
    </source>
</reference>
<feature type="transmembrane region" description="Helical" evidence="9">
    <location>
        <begin position="171"/>
        <end position="189"/>
    </location>
</feature>
<dbReference type="Gene3D" id="3.40.720.10">
    <property type="entry name" value="Alkaline Phosphatase, subunit A"/>
    <property type="match status" value="1"/>
</dbReference>
<dbReference type="PIRSF" id="PIRSF005091">
    <property type="entry name" value="Mmb_sulf_HI1246"/>
    <property type="match status" value="1"/>
</dbReference>
<evidence type="ECO:0000256" key="9">
    <source>
        <dbReference type="SAM" id="Phobius"/>
    </source>
</evidence>
<dbReference type="PANTHER" id="PTHR47371:SF3">
    <property type="entry name" value="PHOSPHOGLYCEROL TRANSFERASE I"/>
    <property type="match status" value="1"/>
</dbReference>
<keyword evidence="4 9" id="KW-1133">Transmembrane helix</keyword>
<dbReference type="InterPro" id="IPR012160">
    <property type="entry name" value="LtaS-like"/>
</dbReference>
<dbReference type="InterPro" id="IPR000917">
    <property type="entry name" value="Sulfatase_N"/>
</dbReference>
<name>A0A3N9U5V1_9VIBR</name>
<dbReference type="InterPro" id="IPR017850">
    <property type="entry name" value="Alkaline_phosphatase_core_sf"/>
</dbReference>
<proteinExistence type="predicted"/>
<dbReference type="Gene3D" id="3.30.1120.80">
    <property type="match status" value="1"/>
</dbReference>